<evidence type="ECO:0000313" key="2">
    <source>
        <dbReference type="EMBL" id="GAF93025.1"/>
    </source>
</evidence>
<keyword evidence="1" id="KW-1133">Transmembrane helix</keyword>
<dbReference type="EMBL" id="BARS01010389">
    <property type="protein sequence ID" value="GAF93025.1"/>
    <property type="molecule type" value="Genomic_DNA"/>
</dbReference>
<protein>
    <submittedName>
        <fullName evidence="2">Uncharacterized protein</fullName>
    </submittedName>
</protein>
<sequence length="62" mass="6682">MVILFTIMGLFLLVAGGVGLVLTYANFPLATLDWIEGNLTYGVFTVLGLALIILVIITPRET</sequence>
<organism evidence="2">
    <name type="scientific">marine sediment metagenome</name>
    <dbReference type="NCBI Taxonomy" id="412755"/>
    <lineage>
        <taxon>unclassified sequences</taxon>
        <taxon>metagenomes</taxon>
        <taxon>ecological metagenomes</taxon>
    </lineage>
</organism>
<dbReference type="AlphaFoldDB" id="X0UX73"/>
<evidence type="ECO:0000256" key="1">
    <source>
        <dbReference type="SAM" id="Phobius"/>
    </source>
</evidence>
<name>X0UX73_9ZZZZ</name>
<proteinExistence type="predicted"/>
<comment type="caution">
    <text evidence="2">The sequence shown here is derived from an EMBL/GenBank/DDBJ whole genome shotgun (WGS) entry which is preliminary data.</text>
</comment>
<gene>
    <name evidence="2" type="ORF">S01H1_19269</name>
</gene>
<feature type="transmembrane region" description="Helical" evidence="1">
    <location>
        <begin position="39"/>
        <end position="57"/>
    </location>
</feature>
<accession>X0UX73</accession>
<reference evidence="2" key="1">
    <citation type="journal article" date="2014" name="Front. Microbiol.">
        <title>High frequency of phylogenetically diverse reductive dehalogenase-homologous genes in deep subseafloor sedimentary metagenomes.</title>
        <authorList>
            <person name="Kawai M."/>
            <person name="Futagami T."/>
            <person name="Toyoda A."/>
            <person name="Takaki Y."/>
            <person name="Nishi S."/>
            <person name="Hori S."/>
            <person name="Arai W."/>
            <person name="Tsubouchi T."/>
            <person name="Morono Y."/>
            <person name="Uchiyama I."/>
            <person name="Ito T."/>
            <person name="Fujiyama A."/>
            <person name="Inagaki F."/>
            <person name="Takami H."/>
        </authorList>
    </citation>
    <scope>NUCLEOTIDE SEQUENCE</scope>
    <source>
        <strain evidence="2">Expedition CK06-06</strain>
    </source>
</reference>
<keyword evidence="1" id="KW-0812">Transmembrane</keyword>
<keyword evidence="1" id="KW-0472">Membrane</keyword>